<organism evidence="31 32">
    <name type="scientific">Eubacterium uniforme</name>
    <dbReference type="NCBI Taxonomy" id="39495"/>
    <lineage>
        <taxon>Bacteria</taxon>
        <taxon>Bacillati</taxon>
        <taxon>Bacillota</taxon>
        <taxon>Clostridia</taxon>
        <taxon>Eubacteriales</taxon>
        <taxon>Eubacteriaceae</taxon>
        <taxon>Eubacterium</taxon>
    </lineage>
</organism>
<dbReference type="InterPro" id="IPR012338">
    <property type="entry name" value="Beta-lactam/transpept-like"/>
</dbReference>
<dbReference type="OrthoDB" id="9766909at2"/>
<evidence type="ECO:0000259" key="30">
    <source>
        <dbReference type="Pfam" id="PF00912"/>
    </source>
</evidence>
<dbReference type="Proteomes" id="UP000190814">
    <property type="component" value="Unassembled WGS sequence"/>
</dbReference>
<dbReference type="PANTHER" id="PTHR32282">
    <property type="entry name" value="BINDING PROTEIN TRANSPEPTIDASE, PUTATIVE-RELATED"/>
    <property type="match status" value="1"/>
</dbReference>
<keyword evidence="8" id="KW-1003">Cell membrane</keyword>
<dbReference type="GO" id="GO:0008360">
    <property type="term" value="P:regulation of cell shape"/>
    <property type="evidence" value="ECO:0007669"/>
    <property type="project" value="UniProtKB-KW"/>
</dbReference>
<dbReference type="InterPro" id="IPR036950">
    <property type="entry name" value="PBP_transglycosylase"/>
</dbReference>
<comment type="catalytic activity">
    <reaction evidence="25">
        <text>[GlcNAc-(1-&gt;4)-Mur2Ac(oyl-L-Ala-gamma-D-Glu-L-Lys-D-Ala-D-Ala)](n)-di-trans,octa-cis-undecaprenyl diphosphate + beta-D-GlcNAc-(1-&gt;4)-Mur2Ac(oyl-L-Ala-gamma-D-Glu-L-Lys-D-Ala-D-Ala)-di-trans,octa-cis-undecaprenyl diphosphate = [GlcNAc-(1-&gt;4)-Mur2Ac(oyl-L-Ala-gamma-D-Glu-L-Lys-D-Ala-D-Ala)](n+1)-di-trans,octa-cis-undecaprenyl diphosphate + di-trans,octa-cis-undecaprenyl diphosphate + H(+)</text>
        <dbReference type="Rhea" id="RHEA:23708"/>
        <dbReference type="Rhea" id="RHEA-COMP:9602"/>
        <dbReference type="Rhea" id="RHEA-COMP:9603"/>
        <dbReference type="ChEBI" id="CHEBI:15378"/>
        <dbReference type="ChEBI" id="CHEBI:58405"/>
        <dbReference type="ChEBI" id="CHEBI:60033"/>
        <dbReference type="ChEBI" id="CHEBI:78435"/>
        <dbReference type="EC" id="2.4.99.28"/>
    </reaction>
</comment>
<dbReference type="GO" id="GO:0071555">
    <property type="term" value="P:cell wall organization"/>
    <property type="evidence" value="ECO:0007669"/>
    <property type="project" value="UniProtKB-KW"/>
</dbReference>
<keyword evidence="12" id="KW-0808">Transferase</keyword>
<dbReference type="Pfam" id="PF00905">
    <property type="entry name" value="Transpeptidase"/>
    <property type="match status" value="1"/>
</dbReference>
<dbReference type="GO" id="GO:0009002">
    <property type="term" value="F:serine-type D-Ala-D-Ala carboxypeptidase activity"/>
    <property type="evidence" value="ECO:0007669"/>
    <property type="project" value="UniProtKB-EC"/>
</dbReference>
<evidence type="ECO:0000256" key="21">
    <source>
        <dbReference type="ARBA" id="ARBA00023268"/>
    </source>
</evidence>
<keyword evidence="15" id="KW-0133">Cell shape</keyword>
<evidence type="ECO:0000256" key="13">
    <source>
        <dbReference type="ARBA" id="ARBA00022692"/>
    </source>
</evidence>
<feature type="region of interest" description="Disordered" evidence="27">
    <location>
        <begin position="795"/>
        <end position="847"/>
    </location>
</feature>
<dbReference type="AlphaFoldDB" id="A0A1T4VWU1"/>
<dbReference type="GO" id="GO:0008658">
    <property type="term" value="F:penicillin binding"/>
    <property type="evidence" value="ECO:0007669"/>
    <property type="project" value="InterPro"/>
</dbReference>
<dbReference type="Pfam" id="PF00912">
    <property type="entry name" value="Transgly"/>
    <property type="match status" value="1"/>
</dbReference>
<evidence type="ECO:0000256" key="10">
    <source>
        <dbReference type="ARBA" id="ARBA00022670"/>
    </source>
</evidence>
<keyword evidence="20" id="KW-0046">Antibiotic resistance</keyword>
<evidence type="ECO:0000256" key="4">
    <source>
        <dbReference type="ARBA" id="ARBA00007090"/>
    </source>
</evidence>
<keyword evidence="19 28" id="KW-0472">Membrane</keyword>
<dbReference type="EMBL" id="FUXZ01000011">
    <property type="protein sequence ID" value="SKA69466.1"/>
    <property type="molecule type" value="Genomic_DNA"/>
</dbReference>
<evidence type="ECO:0000256" key="20">
    <source>
        <dbReference type="ARBA" id="ARBA00023251"/>
    </source>
</evidence>
<comment type="similarity">
    <text evidence="4">In the C-terminal section; belongs to the transpeptidase family.</text>
</comment>
<comment type="pathway">
    <text evidence="26">Glycan biosynthesis.</text>
</comment>
<dbReference type="InterPro" id="IPR001264">
    <property type="entry name" value="Glyco_trans_51"/>
</dbReference>
<comment type="catalytic activity">
    <reaction evidence="23">
        <text>Preferential cleavage: (Ac)2-L-Lys-D-Ala-|-D-Ala. Also transpeptidation of peptidyl-alanyl moieties that are N-acyl substituents of D-alanine.</text>
        <dbReference type="EC" id="3.4.16.4"/>
    </reaction>
</comment>
<feature type="domain" description="Penicillin-binding protein transpeptidase" evidence="29">
    <location>
        <begin position="453"/>
        <end position="719"/>
    </location>
</feature>
<keyword evidence="9" id="KW-0121">Carboxypeptidase</keyword>
<accession>A0A1T4VWU1</accession>
<keyword evidence="10" id="KW-0645">Protease</keyword>
<comment type="subcellular location">
    <subcellularLocation>
        <location evidence="2">Cell membrane</location>
        <topology evidence="2">Single-pass type II membrane protein</topology>
    </subcellularLocation>
</comment>
<dbReference type="PANTHER" id="PTHR32282:SF33">
    <property type="entry name" value="PEPTIDOGLYCAN GLYCOSYLTRANSFERASE"/>
    <property type="match status" value="1"/>
</dbReference>
<dbReference type="SUPFAM" id="SSF56601">
    <property type="entry name" value="beta-lactamase/transpeptidase-like"/>
    <property type="match status" value="1"/>
</dbReference>
<dbReference type="InterPro" id="IPR023346">
    <property type="entry name" value="Lysozyme-like_dom_sf"/>
</dbReference>
<evidence type="ECO:0000256" key="12">
    <source>
        <dbReference type="ARBA" id="ARBA00022679"/>
    </source>
</evidence>
<feature type="transmembrane region" description="Helical" evidence="28">
    <location>
        <begin position="30"/>
        <end position="50"/>
    </location>
</feature>
<evidence type="ECO:0000256" key="19">
    <source>
        <dbReference type="ARBA" id="ARBA00023136"/>
    </source>
</evidence>
<protein>
    <recommendedName>
        <fullName evidence="7">Penicillin-binding protein 1A</fullName>
        <ecNumber evidence="24">2.4.99.28</ecNumber>
        <ecNumber evidence="6">3.4.16.4</ecNumber>
    </recommendedName>
</protein>
<keyword evidence="18 28" id="KW-1133">Transmembrane helix</keyword>
<comment type="pathway">
    <text evidence="3">Cell wall biogenesis; peptidoglycan biosynthesis.</text>
</comment>
<evidence type="ECO:0000256" key="15">
    <source>
        <dbReference type="ARBA" id="ARBA00022960"/>
    </source>
</evidence>
<feature type="domain" description="Glycosyl transferase family 51" evidence="30">
    <location>
        <begin position="84"/>
        <end position="266"/>
    </location>
</feature>
<evidence type="ECO:0000256" key="25">
    <source>
        <dbReference type="ARBA" id="ARBA00049902"/>
    </source>
</evidence>
<dbReference type="SUPFAM" id="SSF53955">
    <property type="entry name" value="Lysozyme-like"/>
    <property type="match status" value="1"/>
</dbReference>
<evidence type="ECO:0000256" key="27">
    <source>
        <dbReference type="SAM" id="MobiDB-lite"/>
    </source>
</evidence>
<evidence type="ECO:0000256" key="5">
    <source>
        <dbReference type="ARBA" id="ARBA00007739"/>
    </source>
</evidence>
<evidence type="ECO:0000256" key="17">
    <source>
        <dbReference type="ARBA" id="ARBA00022984"/>
    </source>
</evidence>
<dbReference type="STRING" id="39495.SAMN02745111_01859"/>
<feature type="compositionally biased region" description="Low complexity" evidence="27">
    <location>
        <begin position="814"/>
        <end position="847"/>
    </location>
</feature>
<dbReference type="FunFam" id="1.10.3810.10:FF:000001">
    <property type="entry name" value="Penicillin-binding protein 1A"/>
    <property type="match status" value="1"/>
</dbReference>
<evidence type="ECO:0000256" key="2">
    <source>
        <dbReference type="ARBA" id="ARBA00004401"/>
    </source>
</evidence>
<evidence type="ECO:0000313" key="31">
    <source>
        <dbReference type="EMBL" id="SKA69466.1"/>
    </source>
</evidence>
<keyword evidence="17" id="KW-0573">Peptidoglycan synthesis</keyword>
<dbReference type="GO" id="GO:0046677">
    <property type="term" value="P:response to antibiotic"/>
    <property type="evidence" value="ECO:0007669"/>
    <property type="project" value="UniProtKB-KW"/>
</dbReference>
<dbReference type="InterPro" id="IPR050396">
    <property type="entry name" value="Glycosyltr_51/Transpeptidase"/>
</dbReference>
<evidence type="ECO:0000256" key="8">
    <source>
        <dbReference type="ARBA" id="ARBA00022475"/>
    </source>
</evidence>
<evidence type="ECO:0000256" key="24">
    <source>
        <dbReference type="ARBA" id="ARBA00044770"/>
    </source>
</evidence>
<evidence type="ECO:0000256" key="6">
    <source>
        <dbReference type="ARBA" id="ARBA00012448"/>
    </source>
</evidence>
<keyword evidence="32" id="KW-1185">Reference proteome</keyword>
<proteinExistence type="inferred from homology"/>
<evidence type="ECO:0000256" key="14">
    <source>
        <dbReference type="ARBA" id="ARBA00022801"/>
    </source>
</evidence>
<evidence type="ECO:0000259" key="29">
    <source>
        <dbReference type="Pfam" id="PF00905"/>
    </source>
</evidence>
<evidence type="ECO:0000256" key="3">
    <source>
        <dbReference type="ARBA" id="ARBA00004752"/>
    </source>
</evidence>
<evidence type="ECO:0000256" key="1">
    <source>
        <dbReference type="ARBA" id="ARBA00002624"/>
    </source>
</evidence>
<comment type="function">
    <text evidence="1">Cell wall formation. Synthesis of cross-linked peptidoglycan from the lipid intermediates. The enzyme has a penicillin-insensitive transglycosylase N-terminal domain (formation of linear glycan strands) and a penicillin-sensitive transpeptidase C-terminal domain (cross-linking of the peptide subunits).</text>
</comment>
<keyword evidence="22" id="KW-0961">Cell wall biogenesis/degradation</keyword>
<dbReference type="GO" id="GO:0005886">
    <property type="term" value="C:plasma membrane"/>
    <property type="evidence" value="ECO:0007669"/>
    <property type="project" value="UniProtKB-SubCell"/>
</dbReference>
<dbReference type="GO" id="GO:0009252">
    <property type="term" value="P:peptidoglycan biosynthetic process"/>
    <property type="evidence" value="ECO:0007669"/>
    <property type="project" value="UniProtKB-UniPathway"/>
</dbReference>
<keyword evidence="16" id="KW-0735">Signal-anchor</keyword>
<name>A0A1T4VWU1_9FIRM</name>
<comment type="similarity">
    <text evidence="5">In the N-terminal section; belongs to the glycosyltransferase 51 family.</text>
</comment>
<dbReference type="UniPathway" id="UPA00219"/>
<reference evidence="31 32" key="1">
    <citation type="submission" date="2017-02" db="EMBL/GenBank/DDBJ databases">
        <authorList>
            <person name="Peterson S.W."/>
        </authorList>
    </citation>
    <scope>NUCLEOTIDE SEQUENCE [LARGE SCALE GENOMIC DNA]</scope>
    <source>
        <strain evidence="31 32">ATCC 35992</strain>
    </source>
</reference>
<evidence type="ECO:0000256" key="9">
    <source>
        <dbReference type="ARBA" id="ARBA00022645"/>
    </source>
</evidence>
<dbReference type="GO" id="GO:0008955">
    <property type="term" value="F:peptidoglycan glycosyltransferase activity"/>
    <property type="evidence" value="ECO:0007669"/>
    <property type="project" value="UniProtKB-EC"/>
</dbReference>
<evidence type="ECO:0000256" key="28">
    <source>
        <dbReference type="SAM" id="Phobius"/>
    </source>
</evidence>
<evidence type="ECO:0000256" key="11">
    <source>
        <dbReference type="ARBA" id="ARBA00022676"/>
    </source>
</evidence>
<keyword evidence="13 28" id="KW-0812">Transmembrane</keyword>
<dbReference type="InterPro" id="IPR001460">
    <property type="entry name" value="PCN-bd_Tpept"/>
</dbReference>
<evidence type="ECO:0000256" key="26">
    <source>
        <dbReference type="ARBA" id="ARBA00060592"/>
    </source>
</evidence>
<evidence type="ECO:0000313" key="32">
    <source>
        <dbReference type="Proteomes" id="UP000190814"/>
    </source>
</evidence>
<evidence type="ECO:0000256" key="22">
    <source>
        <dbReference type="ARBA" id="ARBA00023316"/>
    </source>
</evidence>
<dbReference type="EC" id="2.4.99.28" evidence="24"/>
<sequence>MNFTYKKTVEKQRELVSLQSKFSTKSLITILKLGLFCSLFIVAFLTSFGIGTIKGIIDNAPDLKSVNIAPNSYQSKAYNTDGKEIVTLITAGSNRIYAKIDEIPDNLKNAFVDIEDERFYEHNGIDIQGIGRAAVQVFKTKSLSQGASTITQQVIKNNVFAGLWEGNQTYGSLIRRKIQEQYLAVKLEKELKKEEILESYLNTINLGSNTLGVQAAAHRYFNKDVKDLNLAECTVIAAITQNPAYLEPIHHSDENNVRRTTILQYMLKNGHITQEEYDEAINFDYSKNILEEDPNRKSYSEYTYFVDQLISDILNDLQVQKGYTYTQAYQLLYSGGLKIYSTQDSKIQEICDKELSNDANYPATIKYSFNWAFSVKNLKDGTIENYSENSIKYYHRVTLEEQNFKLIFSSKKECRDCVKKYKKYLFPKGIPTDSKDYRVLGETISYTKQPQASFTVIDQSTGYVKAIVGGRGKKSGNMTLNRATQSKRQPGSTFKVVGVYAPAIDEMGYTLKTKMDNSRYSYANGRAVSNWDGHYGGSYSIKQAIAQSMNIIAVRTLTDIGVEKGFDKLKEFGITTLVEDRVLQDGTVLSDKNQALALGGITDGVTNLELTAAYAAIANNGVYNKPVLYTQVVDSSGLIILDNTTPKSHKVIKAGTAAQLTEAMEEVVNGHGTAGNHIHAKDLHVAGKTGTTSSQYDLWFVGFTPYLTAGVWFGYDENSDLGNGTIFYHEDLWSKIMDQVTDEFKYKDKPFEFDLSGDDDVVGIEVCKESGLLPNGDACKETEIKYFPNDDVPTKKCNKHGVQRRSYSSENNFSNSTTDESRNNNNNGNNSNNSNNSNQRNNNSNDE</sequence>
<dbReference type="Gene3D" id="1.10.3810.10">
    <property type="entry name" value="Biosynthetic peptidoglycan transglycosylase-like"/>
    <property type="match status" value="1"/>
</dbReference>
<evidence type="ECO:0000256" key="16">
    <source>
        <dbReference type="ARBA" id="ARBA00022968"/>
    </source>
</evidence>
<evidence type="ECO:0000256" key="18">
    <source>
        <dbReference type="ARBA" id="ARBA00022989"/>
    </source>
</evidence>
<keyword evidence="14" id="KW-0378">Hydrolase</keyword>
<evidence type="ECO:0000256" key="7">
    <source>
        <dbReference type="ARBA" id="ARBA00018638"/>
    </source>
</evidence>
<evidence type="ECO:0000256" key="23">
    <source>
        <dbReference type="ARBA" id="ARBA00034000"/>
    </source>
</evidence>
<keyword evidence="21" id="KW-0511">Multifunctional enzyme</keyword>
<dbReference type="GO" id="GO:0006508">
    <property type="term" value="P:proteolysis"/>
    <property type="evidence" value="ECO:0007669"/>
    <property type="project" value="UniProtKB-KW"/>
</dbReference>
<dbReference type="EC" id="3.4.16.4" evidence="6"/>
<dbReference type="Gene3D" id="3.40.710.10">
    <property type="entry name" value="DD-peptidase/beta-lactamase superfamily"/>
    <property type="match status" value="2"/>
</dbReference>
<dbReference type="RefSeq" id="WP_078766706.1">
    <property type="nucleotide sequence ID" value="NZ_FUXZ01000011.1"/>
</dbReference>
<gene>
    <name evidence="31" type="ORF">SAMN02745111_01859</name>
</gene>
<keyword evidence="11" id="KW-0328">Glycosyltransferase</keyword>